<feature type="compositionally biased region" description="Basic and acidic residues" evidence="1">
    <location>
        <begin position="51"/>
        <end position="65"/>
    </location>
</feature>
<keyword evidence="3" id="KW-1185">Reference proteome</keyword>
<evidence type="ECO:0000313" key="3">
    <source>
        <dbReference type="Proteomes" id="UP000321523"/>
    </source>
</evidence>
<gene>
    <name evidence="2" type="ORF">SAE02_65960</name>
</gene>
<feature type="region of interest" description="Disordered" evidence="1">
    <location>
        <begin position="51"/>
        <end position="72"/>
    </location>
</feature>
<evidence type="ECO:0000313" key="2">
    <source>
        <dbReference type="EMBL" id="GEO42448.1"/>
    </source>
</evidence>
<proteinExistence type="predicted"/>
<protein>
    <submittedName>
        <fullName evidence="2">Uncharacterized protein</fullName>
    </submittedName>
</protein>
<name>A0A512E137_9PROT</name>
<reference evidence="2 3" key="1">
    <citation type="submission" date="2019-07" db="EMBL/GenBank/DDBJ databases">
        <title>Whole genome shotgun sequence of Skermanella aerolata NBRC 106429.</title>
        <authorList>
            <person name="Hosoyama A."/>
            <person name="Uohara A."/>
            <person name="Ohji S."/>
            <person name="Ichikawa N."/>
        </authorList>
    </citation>
    <scope>NUCLEOTIDE SEQUENCE [LARGE SCALE GENOMIC DNA]</scope>
    <source>
        <strain evidence="2 3">NBRC 106429</strain>
    </source>
</reference>
<comment type="caution">
    <text evidence="2">The sequence shown here is derived from an EMBL/GenBank/DDBJ whole genome shotgun (WGS) entry which is preliminary data.</text>
</comment>
<sequence>MERRRQRFDVQRAPVQRFRLARPSAGLMPLGHRQQLSDHGNVAPGFSERDRAQTRVHGVRLDPGTRARHLPR</sequence>
<dbReference type="EMBL" id="BJYZ01000042">
    <property type="protein sequence ID" value="GEO42448.1"/>
    <property type="molecule type" value="Genomic_DNA"/>
</dbReference>
<dbReference type="AlphaFoldDB" id="A0A512E137"/>
<organism evidence="2 3">
    <name type="scientific">Skermanella aerolata</name>
    <dbReference type="NCBI Taxonomy" id="393310"/>
    <lineage>
        <taxon>Bacteria</taxon>
        <taxon>Pseudomonadati</taxon>
        <taxon>Pseudomonadota</taxon>
        <taxon>Alphaproteobacteria</taxon>
        <taxon>Rhodospirillales</taxon>
        <taxon>Azospirillaceae</taxon>
        <taxon>Skermanella</taxon>
    </lineage>
</organism>
<accession>A0A512E137</accession>
<dbReference type="Proteomes" id="UP000321523">
    <property type="component" value="Unassembled WGS sequence"/>
</dbReference>
<evidence type="ECO:0000256" key="1">
    <source>
        <dbReference type="SAM" id="MobiDB-lite"/>
    </source>
</evidence>